<accession>A0A5S3WLG8</accession>
<reference evidence="2 3" key="1">
    <citation type="submission" date="2018-01" db="EMBL/GenBank/DDBJ databases">
        <authorList>
            <person name="Paulsen S."/>
            <person name="Gram L.K."/>
        </authorList>
    </citation>
    <scope>NUCLEOTIDE SEQUENCE [LARGE SCALE GENOMIC DNA]</scope>
    <source>
        <strain evidence="2 3">S2599</strain>
    </source>
</reference>
<dbReference type="PANTHER" id="PTHR34631:SF3">
    <property type="entry name" value="ISSOD12 TRANSPOSASE TNPA_ISSOD12"/>
    <property type="match status" value="1"/>
</dbReference>
<evidence type="ECO:0000259" key="1">
    <source>
        <dbReference type="Pfam" id="PF13737"/>
    </source>
</evidence>
<feature type="non-terminal residue" evidence="2">
    <location>
        <position position="94"/>
    </location>
</feature>
<dbReference type="Pfam" id="PF13737">
    <property type="entry name" value="DDE_Tnp_1_5"/>
    <property type="match status" value="1"/>
</dbReference>
<dbReference type="InterPro" id="IPR053172">
    <property type="entry name" value="Tn903_transposase"/>
</dbReference>
<gene>
    <name evidence="2" type="ORF">CWB98_23765</name>
</gene>
<proteinExistence type="predicted"/>
<dbReference type="RefSeq" id="WP_249364753.1">
    <property type="nucleotide sequence ID" value="NZ_PNCJ01000139.1"/>
</dbReference>
<reference evidence="3" key="2">
    <citation type="submission" date="2019-06" db="EMBL/GenBank/DDBJ databases">
        <title>Co-occurence of chitin degradation, pigmentation and bioactivity in marine Pseudoalteromonas.</title>
        <authorList>
            <person name="Sonnenschein E.C."/>
            <person name="Bech P.K."/>
        </authorList>
    </citation>
    <scope>NUCLEOTIDE SEQUENCE [LARGE SCALE GENOMIC DNA]</scope>
    <source>
        <strain evidence="3">S2599</strain>
    </source>
</reference>
<evidence type="ECO:0000313" key="3">
    <source>
        <dbReference type="Proteomes" id="UP000306719"/>
    </source>
</evidence>
<name>A0A5S3WLG8_9GAMM</name>
<sequence length="94" mass="10614">MKLPLEAPTYSCLCKRSAELEIKFRNKVRATGFIDIVVDSTGLKVFGEGEWHAQKHHVKARRKWRKLHLAVDANTHDIVGAQMTLSNVTDGETL</sequence>
<dbReference type="EMBL" id="PNCJ01000139">
    <property type="protein sequence ID" value="TMP28370.1"/>
    <property type="molecule type" value="Genomic_DNA"/>
</dbReference>
<organism evidence="2 3">
    <name type="scientific">Pseudoalteromonas rubra</name>
    <dbReference type="NCBI Taxonomy" id="43658"/>
    <lineage>
        <taxon>Bacteria</taxon>
        <taxon>Pseudomonadati</taxon>
        <taxon>Pseudomonadota</taxon>
        <taxon>Gammaproteobacteria</taxon>
        <taxon>Alteromonadales</taxon>
        <taxon>Pseudoalteromonadaceae</taxon>
        <taxon>Pseudoalteromonas</taxon>
    </lineage>
</organism>
<evidence type="ECO:0000313" key="2">
    <source>
        <dbReference type="EMBL" id="TMP28370.1"/>
    </source>
</evidence>
<protein>
    <submittedName>
        <fullName evidence="2">IS5/IS1182 family transposase</fullName>
    </submittedName>
</protein>
<dbReference type="PANTHER" id="PTHR34631">
    <property type="match status" value="1"/>
</dbReference>
<feature type="domain" description="Transposase DDE" evidence="1">
    <location>
        <begin position="2"/>
        <end position="48"/>
    </location>
</feature>
<dbReference type="InterPro" id="IPR025668">
    <property type="entry name" value="Tnp_DDE_dom"/>
</dbReference>
<comment type="caution">
    <text evidence="2">The sequence shown here is derived from an EMBL/GenBank/DDBJ whole genome shotgun (WGS) entry which is preliminary data.</text>
</comment>
<dbReference type="AlphaFoldDB" id="A0A5S3WLG8"/>
<dbReference type="Proteomes" id="UP000306719">
    <property type="component" value="Unassembled WGS sequence"/>
</dbReference>